<sequence>MTKSGVLLFLILLLIVSCSSAEVLDEGTKQENRKPNIIYILADDMGVYDLVCYGQPLIKTPNIDEMAAEGMRFTQHYAGSTVCAPSRGTLMTGLHTGHGYVKGNFAMENEGNLPLPAETETVAERMQKAGYTTGIMGKWGLGGPNDEGHPNKQGFDYSYCYLDQRLAHEYYPDHLWKNYEKVNLNGQYSHDIFVKESLDFIERNKSNPFFLYLPFTIPHGKFQIPDDSPYTNEGWTTNQKNYAAMITRMDKDIGRIFSSLDSLKLDNNTIVFFASDNGGVKGMSDFFKSNGQLRGYKTDSYEGGIRAPLIVRRPGKIQKGTSSDHISAFWDMMPTFCEIAGISAPKNIDGISFLPELLCETQKEHDAMVWEYFNYNYGWNPGSTVQRNYLLNQAVRTGNWKGVRKDLYKNPENVLELYDLKTDPSEQHNVADKYPEIVQQILKIMKEEHADSEFFVK</sequence>
<feature type="domain" description="Sulfatase N-terminal" evidence="4">
    <location>
        <begin position="35"/>
        <end position="342"/>
    </location>
</feature>
<reference evidence="5" key="1">
    <citation type="submission" date="2022-11" db="EMBL/GenBank/DDBJ databases">
        <title>Marilongibacter aestuarii gen. nov., sp. nov., isolated from tidal flat sediment.</title>
        <authorList>
            <person name="Jiayan W."/>
        </authorList>
    </citation>
    <scope>NUCLEOTIDE SEQUENCE</scope>
    <source>
        <strain evidence="5">Z1-6</strain>
    </source>
</reference>
<dbReference type="CDD" id="cd16145">
    <property type="entry name" value="ARS_like"/>
    <property type="match status" value="1"/>
</dbReference>
<evidence type="ECO:0000256" key="3">
    <source>
        <dbReference type="SAM" id="SignalP"/>
    </source>
</evidence>
<evidence type="ECO:0000256" key="2">
    <source>
        <dbReference type="ARBA" id="ARBA00022801"/>
    </source>
</evidence>
<dbReference type="PANTHER" id="PTHR42693">
    <property type="entry name" value="ARYLSULFATASE FAMILY MEMBER"/>
    <property type="match status" value="1"/>
</dbReference>
<evidence type="ECO:0000313" key="5">
    <source>
        <dbReference type="EMBL" id="MCY1720277.1"/>
    </source>
</evidence>
<dbReference type="Pfam" id="PF00884">
    <property type="entry name" value="Sulfatase"/>
    <property type="match status" value="1"/>
</dbReference>
<dbReference type="Proteomes" id="UP001145087">
    <property type="component" value="Unassembled WGS sequence"/>
</dbReference>
<keyword evidence="2" id="KW-0378">Hydrolase</keyword>
<dbReference type="AlphaFoldDB" id="A0A9X3F5R6"/>
<dbReference type="SUPFAM" id="SSF53649">
    <property type="entry name" value="Alkaline phosphatase-like"/>
    <property type="match status" value="1"/>
</dbReference>
<organism evidence="5 6">
    <name type="scientific">Draconibacterium aestuarii</name>
    <dbReference type="NCBI Taxonomy" id="2998507"/>
    <lineage>
        <taxon>Bacteria</taxon>
        <taxon>Pseudomonadati</taxon>
        <taxon>Bacteroidota</taxon>
        <taxon>Bacteroidia</taxon>
        <taxon>Marinilabiliales</taxon>
        <taxon>Prolixibacteraceae</taxon>
        <taxon>Draconibacterium</taxon>
    </lineage>
</organism>
<evidence type="ECO:0000259" key="4">
    <source>
        <dbReference type="Pfam" id="PF00884"/>
    </source>
</evidence>
<dbReference type="InterPro" id="IPR000917">
    <property type="entry name" value="Sulfatase_N"/>
</dbReference>
<evidence type="ECO:0000256" key="1">
    <source>
        <dbReference type="ARBA" id="ARBA00008779"/>
    </source>
</evidence>
<dbReference type="RefSeq" id="WP_343332610.1">
    <property type="nucleotide sequence ID" value="NZ_JAPOHD010000015.1"/>
</dbReference>
<proteinExistence type="inferred from homology"/>
<dbReference type="InterPro" id="IPR017850">
    <property type="entry name" value="Alkaline_phosphatase_core_sf"/>
</dbReference>
<accession>A0A9X3F5R6</accession>
<dbReference type="Gene3D" id="3.40.720.10">
    <property type="entry name" value="Alkaline Phosphatase, subunit A"/>
    <property type="match status" value="1"/>
</dbReference>
<keyword evidence="3" id="KW-0732">Signal</keyword>
<keyword evidence="6" id="KW-1185">Reference proteome</keyword>
<comment type="similarity">
    <text evidence="1">Belongs to the sulfatase family.</text>
</comment>
<feature type="chain" id="PRO_5040897397" evidence="3">
    <location>
        <begin position="22"/>
        <end position="457"/>
    </location>
</feature>
<dbReference type="GO" id="GO:0004065">
    <property type="term" value="F:arylsulfatase activity"/>
    <property type="evidence" value="ECO:0007669"/>
    <property type="project" value="TreeGrafter"/>
</dbReference>
<dbReference type="PROSITE" id="PS51257">
    <property type="entry name" value="PROKAR_LIPOPROTEIN"/>
    <property type="match status" value="1"/>
</dbReference>
<dbReference type="EMBL" id="JAPOHD010000015">
    <property type="protein sequence ID" value="MCY1720277.1"/>
    <property type="molecule type" value="Genomic_DNA"/>
</dbReference>
<evidence type="ECO:0000313" key="6">
    <source>
        <dbReference type="Proteomes" id="UP001145087"/>
    </source>
</evidence>
<gene>
    <name evidence="5" type="ORF">OU798_07975</name>
</gene>
<protein>
    <submittedName>
        <fullName evidence="5">Arylsulfatase</fullName>
    </submittedName>
</protein>
<dbReference type="InterPro" id="IPR050738">
    <property type="entry name" value="Sulfatase"/>
</dbReference>
<name>A0A9X3F5R6_9BACT</name>
<comment type="caution">
    <text evidence="5">The sequence shown here is derived from an EMBL/GenBank/DDBJ whole genome shotgun (WGS) entry which is preliminary data.</text>
</comment>
<dbReference type="Gene3D" id="3.30.1120.10">
    <property type="match status" value="1"/>
</dbReference>
<feature type="signal peptide" evidence="3">
    <location>
        <begin position="1"/>
        <end position="21"/>
    </location>
</feature>
<dbReference type="PANTHER" id="PTHR42693:SF53">
    <property type="entry name" value="ENDO-4-O-SULFATASE"/>
    <property type="match status" value="1"/>
</dbReference>